<dbReference type="PaxDb" id="523849-OCC_13965"/>
<name>S5Z4S9_THELN</name>
<reference evidence="1 2" key="1">
    <citation type="journal article" date="2012" name="J. Bacteriol.">
        <title>Genome sequence of the model hyperthermophilic archaeon Thermococcus litoralis NS-C.</title>
        <authorList>
            <person name="Gardner A.F."/>
            <person name="Kumar S."/>
            <person name="Perler F.B."/>
        </authorList>
    </citation>
    <scope>NUCLEOTIDE SEQUENCE [LARGE SCALE GENOMIC DNA]</scope>
    <source>
        <strain evidence="2">ATCC 51850 / DSM 5473 / JCM 8560 / NS-C</strain>
    </source>
</reference>
<accession>S5Z4S9</accession>
<dbReference type="EMBL" id="CP006670">
    <property type="protein sequence ID" value="AGT34275.1"/>
    <property type="molecule type" value="Genomic_DNA"/>
</dbReference>
<keyword evidence="2" id="KW-1185">Reference proteome</keyword>
<protein>
    <submittedName>
        <fullName evidence="1">Uncharacterized protein</fullName>
    </submittedName>
</protein>
<dbReference type="HOGENOM" id="CLU_3264022_0_0_2"/>
<dbReference type="KEGG" id="tlt:OCC_13965"/>
<sequence>MEKRSNIIEKLEAFSEKEILSYAIASERELEQALPGIIAVS</sequence>
<evidence type="ECO:0000313" key="1">
    <source>
        <dbReference type="EMBL" id="AGT34275.1"/>
    </source>
</evidence>
<evidence type="ECO:0000313" key="2">
    <source>
        <dbReference type="Proteomes" id="UP000015502"/>
    </source>
</evidence>
<organism evidence="1 2">
    <name type="scientific">Thermococcus litoralis (strain ATCC 51850 / DSM 5473 / JCM 8560 / NS-C)</name>
    <dbReference type="NCBI Taxonomy" id="523849"/>
    <lineage>
        <taxon>Archaea</taxon>
        <taxon>Methanobacteriati</taxon>
        <taxon>Methanobacteriota</taxon>
        <taxon>Thermococci</taxon>
        <taxon>Thermococcales</taxon>
        <taxon>Thermococcaceae</taxon>
        <taxon>Thermococcus</taxon>
    </lineage>
</organism>
<proteinExistence type="predicted"/>
<dbReference type="Proteomes" id="UP000015502">
    <property type="component" value="Chromosome"/>
</dbReference>
<gene>
    <name evidence="1" type="ORF">OCC_13965</name>
</gene>
<dbReference type="AlphaFoldDB" id="S5Z4S9"/>
<dbReference type="STRING" id="523849.OCC_13965"/>